<dbReference type="OrthoDB" id="9789012at2"/>
<dbReference type="AlphaFoldDB" id="A0A0R2AXQ2"/>
<dbReference type="InterPro" id="IPR004360">
    <property type="entry name" value="Glyas_Fos-R_dOase_dom"/>
</dbReference>
<dbReference type="InterPro" id="IPR029068">
    <property type="entry name" value="Glyas_Bleomycin-R_OHBP_Dase"/>
</dbReference>
<dbReference type="InterPro" id="IPR051332">
    <property type="entry name" value="Fosfomycin_Res_Enzymes"/>
</dbReference>
<dbReference type="Gene3D" id="3.10.180.10">
    <property type="entry name" value="2,3-Dihydroxybiphenyl 1,2-Dioxygenase, domain 1"/>
    <property type="match status" value="1"/>
</dbReference>
<dbReference type="STRING" id="1423727.FC34_GL001145"/>
<dbReference type="PANTHER" id="PTHR36113">
    <property type="entry name" value="LYASE, PUTATIVE-RELATED-RELATED"/>
    <property type="match status" value="1"/>
</dbReference>
<dbReference type="PROSITE" id="PS51819">
    <property type="entry name" value="VOC"/>
    <property type="match status" value="1"/>
</dbReference>
<keyword evidence="3" id="KW-1185">Reference proteome</keyword>
<proteinExistence type="predicted"/>
<evidence type="ECO:0000313" key="3">
    <source>
        <dbReference type="Proteomes" id="UP000051672"/>
    </source>
</evidence>
<dbReference type="PANTHER" id="PTHR36113:SF1">
    <property type="entry name" value="GLYOXALASE_BLEOMYCIN RESISTANCE PROTEIN_DIOXYGENASE"/>
    <property type="match status" value="1"/>
</dbReference>
<dbReference type="SUPFAM" id="SSF54593">
    <property type="entry name" value="Glyoxalase/Bleomycin resistance protein/Dihydroxybiphenyl dioxygenase"/>
    <property type="match status" value="1"/>
</dbReference>
<dbReference type="RefSeq" id="WP_057894427.1">
    <property type="nucleotide sequence ID" value="NZ_AYZQ01000002.1"/>
</dbReference>
<reference evidence="2 3" key="1">
    <citation type="journal article" date="2015" name="Genome Announc.">
        <title>Expanding the biotechnology potential of lactobacilli through comparative genomics of 213 strains and associated genera.</title>
        <authorList>
            <person name="Sun Z."/>
            <person name="Harris H.M."/>
            <person name="McCann A."/>
            <person name="Guo C."/>
            <person name="Argimon S."/>
            <person name="Zhang W."/>
            <person name="Yang X."/>
            <person name="Jeffery I.B."/>
            <person name="Cooney J.C."/>
            <person name="Kagawa T.F."/>
            <person name="Liu W."/>
            <person name="Song Y."/>
            <person name="Salvetti E."/>
            <person name="Wrobel A."/>
            <person name="Rasinkangas P."/>
            <person name="Parkhill J."/>
            <person name="Rea M.C."/>
            <person name="O'Sullivan O."/>
            <person name="Ritari J."/>
            <person name="Douillard F.P."/>
            <person name="Paul Ross R."/>
            <person name="Yang R."/>
            <person name="Briner A.E."/>
            <person name="Felis G.E."/>
            <person name="de Vos W.M."/>
            <person name="Barrangou R."/>
            <person name="Klaenhammer T.R."/>
            <person name="Caufield P.W."/>
            <person name="Cui Y."/>
            <person name="Zhang H."/>
            <person name="O'Toole P.W."/>
        </authorList>
    </citation>
    <scope>NUCLEOTIDE SEQUENCE [LARGE SCALE GENOMIC DNA]</scope>
    <source>
        <strain evidence="2 3">DSM 23927</strain>
    </source>
</reference>
<comment type="caution">
    <text evidence="2">The sequence shown here is derived from an EMBL/GenBank/DDBJ whole genome shotgun (WGS) entry which is preliminary data.</text>
</comment>
<name>A0A0R2AXQ2_9LACO</name>
<gene>
    <name evidence="2" type="ORF">FC34_GL001145</name>
</gene>
<protein>
    <recommendedName>
        <fullName evidence="1">VOC domain-containing protein</fullName>
    </recommendedName>
</protein>
<accession>A0A0R2AXQ2</accession>
<feature type="domain" description="VOC" evidence="1">
    <location>
        <begin position="2"/>
        <end position="126"/>
    </location>
</feature>
<dbReference type="PATRIC" id="fig|1423727.3.peg.1162"/>
<evidence type="ECO:0000259" key="1">
    <source>
        <dbReference type="PROSITE" id="PS51819"/>
    </source>
</evidence>
<dbReference type="InterPro" id="IPR037523">
    <property type="entry name" value="VOC_core"/>
</dbReference>
<organism evidence="2 3">
    <name type="scientific">Lacticaseibacillus brantae DSM 23927</name>
    <dbReference type="NCBI Taxonomy" id="1423727"/>
    <lineage>
        <taxon>Bacteria</taxon>
        <taxon>Bacillati</taxon>
        <taxon>Bacillota</taxon>
        <taxon>Bacilli</taxon>
        <taxon>Lactobacillales</taxon>
        <taxon>Lactobacillaceae</taxon>
        <taxon>Lacticaseibacillus</taxon>
    </lineage>
</organism>
<sequence>MQIEHIGLWVNDLDTISAFYMQYFDATRNERYHNATTGFSSYFLSFSDGARLEIMTNDAGITTAIPNTGYAHLAFAVGTAADVDQLVQRLTADGITLVNGPRTTGDSYYEAVIEDPEGNLIELTTN</sequence>
<dbReference type="EMBL" id="AYZQ01000002">
    <property type="protein sequence ID" value="KRM72161.1"/>
    <property type="molecule type" value="Genomic_DNA"/>
</dbReference>
<dbReference type="Proteomes" id="UP000051672">
    <property type="component" value="Unassembled WGS sequence"/>
</dbReference>
<dbReference type="Pfam" id="PF00903">
    <property type="entry name" value="Glyoxalase"/>
    <property type="match status" value="1"/>
</dbReference>
<evidence type="ECO:0000313" key="2">
    <source>
        <dbReference type="EMBL" id="KRM72161.1"/>
    </source>
</evidence>